<organism evidence="1 2">
    <name type="scientific">Cytobacillus firmus DS1</name>
    <dbReference type="NCBI Taxonomy" id="1307436"/>
    <lineage>
        <taxon>Bacteria</taxon>
        <taxon>Bacillati</taxon>
        <taxon>Bacillota</taxon>
        <taxon>Bacilli</taxon>
        <taxon>Bacillales</taxon>
        <taxon>Bacillaceae</taxon>
        <taxon>Cytobacillus</taxon>
    </lineage>
</organism>
<sequence>MKGRRKKGEIVCRIQRPPNGCQGLFPPSLCINPRLILDNPGPISCEGTITGRVICDLVPVSGVTVQLTSSFAGVIFEDDTPVTDERGKFSTTVTVPINTPIQQGVIITASATVNEIEVSNSLTTSAGCVACRNPRITLITPQWVVGCAGGQLTGVVTCDNVPVPNASVSFIVSDPRSIILEENPTTTNANGEYSIDFAPVFGITETVTISARATVGGTTVETNPQSVDLNCHTCVNPVIDLFNPGQISCSGLIRGRVTCNDLPVPYTIVNLRGSSILRFADDNPRTDVDGIFETSVTIQRGTEIQDVEINASAIVNGRFVEDTEFTRAGCVECRNPLLTILTPAGTVTCNGAPITGRVTCDGEGIENVTVSFRVESAAGPVFVLPDVTDAGGFYSTRITPGFGAAGNVTVTAFTTVGGIPIESPTRIVSVDCPGCRIELNNPGPISCEALITGRVLCGQNEPQPGITVTLSTPAGSPLIFDDENPVTDANGVFSSTVRVRFPTPQTEGLEYTATAEVNGDIISNTNRVRAGCIECENPLLTLNVPGGVIGCDGALLTGRLTCEGEGLPNFAVFIDIISGAQDVFFIENPAITGPDGSFSSRILPAQGATGTRTIRARAEVAGQEFHSASRIINVNCPHHDCPCKFNLNTQGGAQPGARIRVTRFGVQEDLIGQMNINVLECGASQSGGCNPANDNFNFIFNASNGDVYNFTQGRRRFISCGDNFRRATVVGTIRGRVNNGPFRDFEVTITVTLDPVTKVAEWEILATDGTATQFETIVPWRAQATPQSFIADCE</sequence>
<dbReference type="Gene3D" id="2.60.40.10">
    <property type="entry name" value="Immunoglobulins"/>
    <property type="match status" value="1"/>
</dbReference>
<dbReference type="eggNOG" id="ENOG502ZBVA">
    <property type="taxonomic scope" value="Bacteria"/>
</dbReference>
<dbReference type="InterPro" id="IPR013783">
    <property type="entry name" value="Ig-like_fold"/>
</dbReference>
<reference evidence="1 2" key="2">
    <citation type="journal article" date="2016" name="Sci. Rep.">
        <title>A novel serine protease, Sep1, from Bacillus firmus DS-1 has nematicidal activity and degrades multiple intestinal-associated nematode proteins.</title>
        <authorList>
            <person name="Geng C."/>
            <person name="Nie X."/>
            <person name="Tang Z."/>
            <person name="Zhang Y."/>
            <person name="Lin J."/>
            <person name="Sun M."/>
            <person name="Peng D."/>
        </authorList>
    </citation>
    <scope>NUCLEOTIDE SEQUENCE [LARGE SCALE GENOMIC DNA]</scope>
    <source>
        <strain evidence="1 2">DS1</strain>
    </source>
</reference>
<comment type="caution">
    <text evidence="1">The sequence shown here is derived from an EMBL/GenBank/DDBJ whole genome shotgun (WGS) entry which is preliminary data.</text>
</comment>
<gene>
    <name evidence="1" type="ORF">PBF_14149</name>
</gene>
<reference evidence="2" key="1">
    <citation type="submission" date="2013-03" db="EMBL/GenBank/DDBJ databases">
        <title>Draft genome sequence of Bacillus firmus DS1.</title>
        <authorList>
            <person name="Peng D."/>
            <person name="Zhu L."/>
            <person name="Sun M."/>
        </authorList>
    </citation>
    <scope>NUCLEOTIDE SEQUENCE [LARGE SCALE GENOMIC DNA]</scope>
    <source>
        <strain evidence="2">DS1</strain>
    </source>
</reference>
<dbReference type="Proteomes" id="UP000019270">
    <property type="component" value="Unassembled WGS sequence"/>
</dbReference>
<accession>W7L3U5</accession>
<name>W7L3U5_CYTFI</name>
<evidence type="ECO:0000313" key="2">
    <source>
        <dbReference type="Proteomes" id="UP000019270"/>
    </source>
</evidence>
<evidence type="ECO:0000313" key="1">
    <source>
        <dbReference type="EMBL" id="EWG10251.1"/>
    </source>
</evidence>
<dbReference type="EMBL" id="APVL01000010">
    <property type="protein sequence ID" value="EWG10251.1"/>
    <property type="molecule type" value="Genomic_DNA"/>
</dbReference>
<protein>
    <submittedName>
        <fullName evidence="1">Uncharacterized protein</fullName>
    </submittedName>
</protein>
<dbReference type="PATRIC" id="fig|1307436.3.peg.3020"/>
<proteinExistence type="predicted"/>
<dbReference type="AlphaFoldDB" id="W7L3U5"/>